<dbReference type="EC" id="2.7.13.3" evidence="2"/>
<comment type="caution">
    <text evidence="8">The sequence shown here is derived from an EMBL/GenBank/DDBJ whole genome shotgun (WGS) entry which is preliminary data.</text>
</comment>
<evidence type="ECO:0000313" key="8">
    <source>
        <dbReference type="EMBL" id="GLV55001.1"/>
    </source>
</evidence>
<accession>A0ABQ6FL98</accession>
<dbReference type="SMART" id="SM00065">
    <property type="entry name" value="GAF"/>
    <property type="match status" value="1"/>
</dbReference>
<dbReference type="InterPro" id="IPR003018">
    <property type="entry name" value="GAF"/>
</dbReference>
<proteinExistence type="predicted"/>
<dbReference type="InterPro" id="IPR005467">
    <property type="entry name" value="His_kinase_dom"/>
</dbReference>
<evidence type="ECO:0000256" key="6">
    <source>
        <dbReference type="ARBA" id="ARBA00023012"/>
    </source>
</evidence>
<evidence type="ECO:0000256" key="1">
    <source>
        <dbReference type="ARBA" id="ARBA00000085"/>
    </source>
</evidence>
<dbReference type="PANTHER" id="PTHR43047">
    <property type="entry name" value="TWO-COMPONENT HISTIDINE PROTEIN KINASE"/>
    <property type="match status" value="1"/>
</dbReference>
<dbReference type="Gene3D" id="1.10.287.130">
    <property type="match status" value="1"/>
</dbReference>
<dbReference type="CDD" id="cd00075">
    <property type="entry name" value="HATPase"/>
    <property type="match status" value="1"/>
</dbReference>
<dbReference type="PROSITE" id="PS50109">
    <property type="entry name" value="HIS_KIN"/>
    <property type="match status" value="1"/>
</dbReference>
<evidence type="ECO:0000259" key="7">
    <source>
        <dbReference type="PROSITE" id="PS50109"/>
    </source>
</evidence>
<dbReference type="PRINTS" id="PR00344">
    <property type="entry name" value="BCTRLSENSOR"/>
</dbReference>
<evidence type="ECO:0000256" key="3">
    <source>
        <dbReference type="ARBA" id="ARBA00022553"/>
    </source>
</evidence>
<dbReference type="Gene3D" id="3.30.450.20">
    <property type="entry name" value="PAS domain"/>
    <property type="match status" value="2"/>
</dbReference>
<feature type="domain" description="Histidine kinase" evidence="7">
    <location>
        <begin position="543"/>
        <end position="764"/>
    </location>
</feature>
<dbReference type="InterPro" id="IPR036890">
    <property type="entry name" value="HATPase_C_sf"/>
</dbReference>
<dbReference type="InterPro" id="IPR029016">
    <property type="entry name" value="GAF-like_dom_sf"/>
</dbReference>
<dbReference type="InterPro" id="IPR003661">
    <property type="entry name" value="HisK_dim/P_dom"/>
</dbReference>
<keyword evidence="5" id="KW-0418">Kinase</keyword>
<dbReference type="SUPFAM" id="SSF55874">
    <property type="entry name" value="ATPase domain of HSP90 chaperone/DNA topoisomerase II/histidine kinase"/>
    <property type="match status" value="1"/>
</dbReference>
<dbReference type="PANTHER" id="PTHR43047:SF72">
    <property type="entry name" value="OSMOSENSING HISTIDINE PROTEIN KINASE SLN1"/>
    <property type="match status" value="1"/>
</dbReference>
<dbReference type="CDD" id="cd00082">
    <property type="entry name" value="HisKA"/>
    <property type="match status" value="1"/>
</dbReference>
<dbReference type="EMBL" id="BSRI01000001">
    <property type="protein sequence ID" value="GLV55001.1"/>
    <property type="molecule type" value="Genomic_DNA"/>
</dbReference>
<reference evidence="8 9" key="1">
    <citation type="submission" date="2023-02" db="EMBL/GenBank/DDBJ databases">
        <title>Dictyobacter halimunensis sp. nov., a new member of the class Ktedonobacteria from forest soil in a geothermal area.</title>
        <authorList>
            <person name="Rachmania M.K."/>
            <person name="Ningsih F."/>
            <person name="Sakai Y."/>
            <person name="Yabe S."/>
            <person name="Yokota A."/>
            <person name="Sjamsuridzal W."/>
        </authorList>
    </citation>
    <scope>NUCLEOTIDE SEQUENCE [LARGE SCALE GENOMIC DNA]</scope>
    <source>
        <strain evidence="8 9">S3.2.2.5</strain>
    </source>
</reference>
<dbReference type="Pfam" id="PF02518">
    <property type="entry name" value="HATPase_c"/>
    <property type="match status" value="1"/>
</dbReference>
<keyword evidence="4" id="KW-0808">Transferase</keyword>
<dbReference type="SUPFAM" id="SSF47384">
    <property type="entry name" value="Homodimeric domain of signal transducing histidine kinase"/>
    <property type="match status" value="1"/>
</dbReference>
<comment type="catalytic activity">
    <reaction evidence="1">
        <text>ATP + protein L-histidine = ADP + protein N-phospho-L-histidine.</text>
        <dbReference type="EC" id="2.7.13.3"/>
    </reaction>
</comment>
<dbReference type="SUPFAM" id="SSF55785">
    <property type="entry name" value="PYP-like sensor domain (PAS domain)"/>
    <property type="match status" value="1"/>
</dbReference>
<dbReference type="InterPro" id="IPR004358">
    <property type="entry name" value="Sig_transdc_His_kin-like_C"/>
</dbReference>
<evidence type="ECO:0000256" key="2">
    <source>
        <dbReference type="ARBA" id="ARBA00012438"/>
    </source>
</evidence>
<evidence type="ECO:0000313" key="9">
    <source>
        <dbReference type="Proteomes" id="UP001344906"/>
    </source>
</evidence>
<dbReference type="SMART" id="SM00387">
    <property type="entry name" value="HATPase_c"/>
    <property type="match status" value="1"/>
</dbReference>
<dbReference type="Gene3D" id="3.30.565.10">
    <property type="entry name" value="Histidine kinase-like ATPase, C-terminal domain"/>
    <property type="match status" value="1"/>
</dbReference>
<organism evidence="8 9">
    <name type="scientific">Dictyobacter halimunensis</name>
    <dbReference type="NCBI Taxonomy" id="3026934"/>
    <lineage>
        <taxon>Bacteria</taxon>
        <taxon>Bacillati</taxon>
        <taxon>Chloroflexota</taxon>
        <taxon>Ktedonobacteria</taxon>
        <taxon>Ktedonobacterales</taxon>
        <taxon>Dictyobacteraceae</taxon>
        <taxon>Dictyobacter</taxon>
    </lineage>
</organism>
<dbReference type="SUPFAM" id="SSF55781">
    <property type="entry name" value="GAF domain-like"/>
    <property type="match status" value="1"/>
</dbReference>
<sequence>MPTGITIQSQCTWPERDNTYVHVEKGDVMEQFQKKVLSEVERFDALSRVSVALMSEKNESRLLHLIAQTATDLTGAAYAAFTLRPVNEQGVALVPSEGNLFYLAAVIGVSKEQEEFFRKIHLGGEGLLAPIFRYGVPVRVGDAMKMASVHTDRPTYSHEEAREAALRFAHGNMPVDELRQVGVPSMHPVICSFLGVPLLDSNNEVRGGLLLGHPEPDRFSADDERLLQGLAAQAAVALENARLYQAMQMRAREMDALFQSIADGVILVDQRGNIIRENERARDLRQQLLQLPDGKQIMEQMLYQPAATVLSRQMKEETTVTVIDGSHEQRDYVINAAPLPLSELYKNSALLGDASHDAEQDAHSEAVVVWHDATEAQRLLHERQVHADTEARRSLLQMILDELPTSVYLVRGKDARLVMSNHASRTVFGAEWKPGQSMLEFLGEHQIRIFMNDGRILPNEQLATLRAVQKGETVYQHQEVIRHADGTTLPVLVNAIALPPNKFRVPSLVASGIEEPELSAIVVHQDVTALKEAEYLKDEFIGIAAHELRTPLAVLHGCAQTLIVQTARGNGSTLADWQMESIQDIDQATRRLVELTEDLLDVSRLHAGHLELQMEAIDMVALARRVIKRTQLTTEQHQLKATYGAEYLVVNADSRRLEQVLTNVLNNAIKYSPAGGVIEIALAKSPDQQHCLLAVKDSGIGIPVQQQARIFGRFMRADNVRGISGTGLGLYLCRELVERHNGRIWFESIENVGTTFYISLPLVDDIHMA</sequence>
<dbReference type="Gene3D" id="3.30.450.40">
    <property type="match status" value="1"/>
</dbReference>
<keyword evidence="9" id="KW-1185">Reference proteome</keyword>
<name>A0ABQ6FL98_9CHLR</name>
<keyword evidence="3" id="KW-0597">Phosphoprotein</keyword>
<dbReference type="Proteomes" id="UP001344906">
    <property type="component" value="Unassembled WGS sequence"/>
</dbReference>
<dbReference type="InterPro" id="IPR003594">
    <property type="entry name" value="HATPase_dom"/>
</dbReference>
<dbReference type="InterPro" id="IPR036097">
    <property type="entry name" value="HisK_dim/P_sf"/>
</dbReference>
<keyword evidence="6" id="KW-0902">Two-component regulatory system</keyword>
<dbReference type="InterPro" id="IPR035965">
    <property type="entry name" value="PAS-like_dom_sf"/>
</dbReference>
<evidence type="ECO:0000256" key="5">
    <source>
        <dbReference type="ARBA" id="ARBA00022777"/>
    </source>
</evidence>
<dbReference type="Pfam" id="PF13185">
    <property type="entry name" value="GAF_2"/>
    <property type="match status" value="1"/>
</dbReference>
<protein>
    <recommendedName>
        <fullName evidence="2">histidine kinase</fullName>
        <ecNumber evidence="2">2.7.13.3</ecNumber>
    </recommendedName>
</protein>
<gene>
    <name evidence="8" type="ORF">KDH_18480</name>
</gene>
<evidence type="ECO:0000256" key="4">
    <source>
        <dbReference type="ARBA" id="ARBA00022679"/>
    </source>
</evidence>
<dbReference type="SMART" id="SM00388">
    <property type="entry name" value="HisKA"/>
    <property type="match status" value="1"/>
</dbReference>
<dbReference type="Pfam" id="PF00512">
    <property type="entry name" value="HisKA"/>
    <property type="match status" value="1"/>
</dbReference>